<feature type="domain" description="Glycine transporter" evidence="8">
    <location>
        <begin position="14"/>
        <end position="87"/>
    </location>
</feature>
<accession>A0A6I1GPG2</accession>
<comment type="similarity">
    <text evidence="2">Belongs to the UPF0126 family.</text>
</comment>
<dbReference type="Proteomes" id="UP000441772">
    <property type="component" value="Unassembled WGS sequence"/>
</dbReference>
<evidence type="ECO:0000256" key="1">
    <source>
        <dbReference type="ARBA" id="ARBA00004651"/>
    </source>
</evidence>
<dbReference type="GO" id="GO:0005886">
    <property type="term" value="C:plasma membrane"/>
    <property type="evidence" value="ECO:0007669"/>
    <property type="project" value="UniProtKB-SubCell"/>
</dbReference>
<evidence type="ECO:0000256" key="7">
    <source>
        <dbReference type="SAM" id="Phobius"/>
    </source>
</evidence>
<comment type="subcellular location">
    <subcellularLocation>
        <location evidence="1">Cell membrane</location>
        <topology evidence="1">Multi-pass membrane protein</topology>
    </subcellularLocation>
</comment>
<feature type="transmembrane region" description="Helical" evidence="7">
    <location>
        <begin position="157"/>
        <end position="177"/>
    </location>
</feature>
<gene>
    <name evidence="9" type="ORF">F7D09_0222</name>
</gene>
<dbReference type="EMBL" id="WBVT01000002">
    <property type="protein sequence ID" value="KAB7791269.1"/>
    <property type="molecule type" value="Genomic_DNA"/>
</dbReference>
<feature type="domain" description="Glycine transporter" evidence="8">
    <location>
        <begin position="99"/>
        <end position="172"/>
    </location>
</feature>
<comment type="caution">
    <text evidence="9">The sequence shown here is derived from an EMBL/GenBank/DDBJ whole genome shotgun (WGS) entry which is preliminary data.</text>
</comment>
<keyword evidence="3" id="KW-1003">Cell membrane</keyword>
<keyword evidence="6 7" id="KW-0472">Membrane</keyword>
<dbReference type="RefSeq" id="WP_193312257.1">
    <property type="nucleotide sequence ID" value="NZ_JBHSKZ010000028.1"/>
</dbReference>
<dbReference type="Pfam" id="PF03458">
    <property type="entry name" value="Gly_transporter"/>
    <property type="match status" value="2"/>
</dbReference>
<dbReference type="PANTHER" id="PTHR30506:SF3">
    <property type="entry name" value="UPF0126 INNER MEMBRANE PROTEIN YADS-RELATED"/>
    <property type="match status" value="1"/>
</dbReference>
<proteinExistence type="inferred from homology"/>
<evidence type="ECO:0000256" key="6">
    <source>
        <dbReference type="ARBA" id="ARBA00023136"/>
    </source>
</evidence>
<protein>
    <recommendedName>
        <fullName evidence="8">Glycine transporter domain-containing protein</fullName>
    </recommendedName>
</protein>
<feature type="transmembrane region" description="Helical" evidence="7">
    <location>
        <begin position="116"/>
        <end position="136"/>
    </location>
</feature>
<sequence>MTVALESNSFFMGIEYFAIFCSGLMGGLCAVRKNYDLFTMMITAWLTALAGGIIRDVMLGALPPVGIADKGFVMTALGSGFAIAFIHPEVDKLKWSMLTIDALSVGLFAVNGTSKAIIMGTSGMTAVFMGMFTALGGGLIRDMLLNDVPMVIRDRHWYAIPSAVGCVLTVFVCRGVQYGWLNFTAEVVLDSSIVVVVVVMRLLSVKFNIMLPGAVKRHNTYLPSQSKYLRRPIVHPQADDFQADDFDNETGEGRDDD</sequence>
<evidence type="ECO:0000256" key="4">
    <source>
        <dbReference type="ARBA" id="ARBA00022692"/>
    </source>
</evidence>
<reference evidence="9 10" key="1">
    <citation type="submission" date="2019-09" db="EMBL/GenBank/DDBJ databases">
        <title>Characterization of the phylogenetic diversity of two novel species belonging to the genus Bifidobacterium: Bifidobacterium cebidarum sp. nov. and Bifidobacterium leontopitheci sp. nov.</title>
        <authorList>
            <person name="Lugli G.A."/>
            <person name="Duranti S."/>
            <person name="Milani C."/>
            <person name="Turroni F."/>
            <person name="Ventura M."/>
        </authorList>
    </citation>
    <scope>NUCLEOTIDE SEQUENCE [LARGE SCALE GENOMIC DNA]</scope>
    <source>
        <strain evidence="9 10">LMG 31471</strain>
    </source>
</reference>
<keyword evidence="10" id="KW-1185">Reference proteome</keyword>
<evidence type="ECO:0000256" key="5">
    <source>
        <dbReference type="ARBA" id="ARBA00022989"/>
    </source>
</evidence>
<evidence type="ECO:0000259" key="8">
    <source>
        <dbReference type="Pfam" id="PF03458"/>
    </source>
</evidence>
<keyword evidence="5 7" id="KW-1133">Transmembrane helix</keyword>
<evidence type="ECO:0000313" key="10">
    <source>
        <dbReference type="Proteomes" id="UP000441772"/>
    </source>
</evidence>
<dbReference type="InterPro" id="IPR005115">
    <property type="entry name" value="Gly_transporter"/>
</dbReference>
<evidence type="ECO:0000256" key="3">
    <source>
        <dbReference type="ARBA" id="ARBA00022475"/>
    </source>
</evidence>
<evidence type="ECO:0000313" key="9">
    <source>
        <dbReference type="EMBL" id="KAB7791269.1"/>
    </source>
</evidence>
<evidence type="ECO:0000256" key="2">
    <source>
        <dbReference type="ARBA" id="ARBA00008193"/>
    </source>
</evidence>
<dbReference type="PANTHER" id="PTHR30506">
    <property type="entry name" value="INNER MEMBRANE PROTEIN"/>
    <property type="match status" value="1"/>
</dbReference>
<organism evidence="9 10">
    <name type="scientific">Bifidobacterium leontopitheci</name>
    <dbReference type="NCBI Taxonomy" id="2650774"/>
    <lineage>
        <taxon>Bacteria</taxon>
        <taxon>Bacillati</taxon>
        <taxon>Actinomycetota</taxon>
        <taxon>Actinomycetes</taxon>
        <taxon>Bifidobacteriales</taxon>
        <taxon>Bifidobacteriaceae</taxon>
        <taxon>Bifidobacterium</taxon>
    </lineage>
</organism>
<feature type="transmembrane region" description="Helical" evidence="7">
    <location>
        <begin position="12"/>
        <end position="30"/>
    </location>
</feature>
<name>A0A6I1GPG2_9BIFI</name>
<dbReference type="AlphaFoldDB" id="A0A6I1GPG2"/>
<keyword evidence="4 7" id="KW-0812">Transmembrane</keyword>